<dbReference type="Proteomes" id="UP000011632">
    <property type="component" value="Unassembled WGS sequence"/>
</dbReference>
<evidence type="ECO:0000313" key="1">
    <source>
        <dbReference type="EMBL" id="ELY68909.1"/>
    </source>
</evidence>
<reference evidence="1 2" key="1">
    <citation type="journal article" date="2014" name="PLoS Genet.">
        <title>Phylogenetically driven sequencing of extremely halophilic archaea reveals strategies for static and dynamic osmo-response.</title>
        <authorList>
            <person name="Becker E.A."/>
            <person name="Seitzer P.M."/>
            <person name="Tritt A."/>
            <person name="Larsen D."/>
            <person name="Krusor M."/>
            <person name="Yao A.I."/>
            <person name="Wu D."/>
            <person name="Madern D."/>
            <person name="Eisen J.A."/>
            <person name="Darling A.E."/>
            <person name="Facciotti M.T."/>
        </authorList>
    </citation>
    <scope>NUCLEOTIDE SEQUENCE [LARGE SCALE GENOMIC DNA]</scope>
    <source>
        <strain evidence="1 2">JCM 10478</strain>
    </source>
</reference>
<organism evidence="1 2">
    <name type="scientific">Natrinema versiforme JCM 10478</name>
    <dbReference type="NCBI Taxonomy" id="1227496"/>
    <lineage>
        <taxon>Archaea</taxon>
        <taxon>Methanobacteriati</taxon>
        <taxon>Methanobacteriota</taxon>
        <taxon>Stenosarchaea group</taxon>
        <taxon>Halobacteria</taxon>
        <taxon>Halobacteriales</taxon>
        <taxon>Natrialbaceae</taxon>
        <taxon>Natrinema</taxon>
    </lineage>
</organism>
<dbReference type="PATRIC" id="fig|1227496.3.peg.1224"/>
<name>L9Y498_9EURY</name>
<protein>
    <submittedName>
        <fullName evidence="1">Uncharacterized protein</fullName>
    </submittedName>
</protein>
<dbReference type="RefSeq" id="WP_006430271.1">
    <property type="nucleotide sequence ID" value="NZ_AOID01000019.1"/>
</dbReference>
<comment type="caution">
    <text evidence="1">The sequence shown here is derived from an EMBL/GenBank/DDBJ whole genome shotgun (WGS) entry which is preliminary data.</text>
</comment>
<sequence length="135" mass="15414">MSDDYDHPETVEQDQIEVHWMHPRTQLENPVLQVWPNPTREEWAAEVTEPETAVVVCRTVLWKDSDGEIQKYAERVGPLEEIPAYVERALLEYGSEYGPIKDVVNPVREDDADVPDDPRVTLADYFDASEESGSA</sequence>
<dbReference type="AlphaFoldDB" id="L9Y498"/>
<proteinExistence type="predicted"/>
<gene>
    <name evidence="1" type="ORF">C489_06068</name>
</gene>
<keyword evidence="2" id="KW-1185">Reference proteome</keyword>
<dbReference type="EMBL" id="AOID01000019">
    <property type="protein sequence ID" value="ELY68909.1"/>
    <property type="molecule type" value="Genomic_DNA"/>
</dbReference>
<dbReference type="OrthoDB" id="387342at2157"/>
<evidence type="ECO:0000313" key="2">
    <source>
        <dbReference type="Proteomes" id="UP000011632"/>
    </source>
</evidence>
<accession>L9Y498</accession>
<dbReference type="STRING" id="1227496.C489_06068"/>